<dbReference type="Proteomes" id="UP000308444">
    <property type="component" value="Unassembled WGS sequence"/>
</dbReference>
<evidence type="ECO:0000313" key="1">
    <source>
        <dbReference type="EMBL" id="TKI81742.1"/>
    </source>
</evidence>
<proteinExistence type="predicted"/>
<feature type="non-terminal residue" evidence="1">
    <location>
        <position position="50"/>
    </location>
</feature>
<name>A0A9X9F104_BACCE</name>
<dbReference type="EMBL" id="SZOH01004974">
    <property type="protein sequence ID" value="TKI81742.1"/>
    <property type="molecule type" value="Genomic_DNA"/>
</dbReference>
<protein>
    <submittedName>
        <fullName evidence="1">FAD-binding protein</fullName>
    </submittedName>
</protein>
<reference evidence="1 2" key="1">
    <citation type="journal article" date="2019" name="Environ. Microbiol.">
        <title>An active ?-lactamase is a part of an orchestrated cell wall stress resistance network of Bacillus subtilis and related rhizosphere species.</title>
        <authorList>
            <person name="Bucher T."/>
            <person name="Keren-Paz A."/>
            <person name="Hausser J."/>
            <person name="Olender T."/>
            <person name="Cytryn E."/>
            <person name="Kolodkin-Gal I."/>
        </authorList>
    </citation>
    <scope>NUCLEOTIDE SEQUENCE [LARGE SCALE GENOMIC DNA]</scope>
    <source>
        <strain evidence="1 2">I32</strain>
    </source>
</reference>
<comment type="caution">
    <text evidence="1">The sequence shown here is derived from an EMBL/GenBank/DDBJ whole genome shotgun (WGS) entry which is preliminary data.</text>
</comment>
<dbReference type="Pfam" id="PF13450">
    <property type="entry name" value="NAD_binding_8"/>
    <property type="match status" value="1"/>
</dbReference>
<dbReference type="AlphaFoldDB" id="A0A9X9F104"/>
<accession>A0A9X9F104</accession>
<dbReference type="Gene3D" id="3.50.50.60">
    <property type="entry name" value="FAD/NAD(P)-binding domain"/>
    <property type="match status" value="1"/>
</dbReference>
<organism evidence="1 2">
    <name type="scientific">Bacillus cereus</name>
    <dbReference type="NCBI Taxonomy" id="1396"/>
    <lineage>
        <taxon>Bacteria</taxon>
        <taxon>Bacillati</taxon>
        <taxon>Bacillota</taxon>
        <taxon>Bacilli</taxon>
        <taxon>Bacillales</taxon>
        <taxon>Bacillaceae</taxon>
        <taxon>Bacillus</taxon>
        <taxon>Bacillus cereus group</taxon>
    </lineage>
</organism>
<sequence length="50" mass="5715">MKDLIIIGAGQAGLTMGYYLKQEGYNFLLLEAGKRVGDSWRNRYDSLQLF</sequence>
<gene>
    <name evidence="1" type="ORF">FC695_42595</name>
</gene>
<dbReference type="SUPFAM" id="SSF51905">
    <property type="entry name" value="FAD/NAD(P)-binding domain"/>
    <property type="match status" value="1"/>
</dbReference>
<evidence type="ECO:0000313" key="2">
    <source>
        <dbReference type="Proteomes" id="UP000308444"/>
    </source>
</evidence>
<dbReference type="InterPro" id="IPR036188">
    <property type="entry name" value="FAD/NAD-bd_sf"/>
</dbReference>